<keyword evidence="3 8" id="KW-0808">Transferase</keyword>
<evidence type="ECO:0000256" key="3">
    <source>
        <dbReference type="ARBA" id="ARBA00022679"/>
    </source>
</evidence>
<name>A0A1E3A736_9FIRM</name>
<dbReference type="RefSeq" id="WP_069154687.1">
    <property type="nucleotide sequence ID" value="NZ_MCGH01000003.1"/>
</dbReference>
<sequence>MRICSKFKFISRLINGFYLWLRRYSLSTRFFIVCISLCIVPLILATGIVFFTSYSRETDNYISFTQQNMVQTSNNLFNRLMNVRTDAIDFAYNSYIQDFTEAYGSENSSVGRVPVTEELVHSVVGRFNSTSDSAGLIILSPDGRPCYVYNNQNRFYMYFYEESKASIMENVDHSGNGYWHYATPEDYYLKSVDWHAPQTEEPVIYYALKMKRLIGDESVGYLIMTLRAGILTELFSNLEGDGASTVYLLDRDGNIIIHTGEEDAADGADWMEYLSSVNSSKIEVFHPKEMFDNTLIAMQMEETGWYVVNVIDGGVLSQIALNNSMDVITLLLIMIVLVPCVFFLLNRTMKRPLWRIVNVLNRVQQGDFSSRIQDQGCDEFAVIAQSIDTMSGKLETMIEQVKRSEKQRQESQIELLQMQINPHFITNTLNMVAWMADLQQQTKLSHILQSLSALLNRTLRSGRDFIPLSEELDYIRWYLDIQQYRGIASYRLNVSIDDSLLDCLLPPFTLEPLVENSVIHGTVAGRGFLNITIKGFRTKNIVELSVIDDGCGMDAGTVERLSNATETQTSRQHSVHGIGIANVQKRLQIYFGTEYGISYDSMPGCFTIATVRIPVRTDVSDETMDKGKGWENVPCDDR</sequence>
<dbReference type="Gene3D" id="3.30.565.10">
    <property type="entry name" value="Histidine kinase-like ATPase, C-terminal domain"/>
    <property type="match status" value="1"/>
</dbReference>
<dbReference type="Pfam" id="PF06580">
    <property type="entry name" value="His_kinase"/>
    <property type="match status" value="1"/>
</dbReference>
<keyword evidence="2" id="KW-0597">Phosphoprotein</keyword>
<evidence type="ECO:0000259" key="7">
    <source>
        <dbReference type="PROSITE" id="PS50885"/>
    </source>
</evidence>
<reference evidence="8 9" key="1">
    <citation type="submission" date="2016-07" db="EMBL/GenBank/DDBJ databases">
        <title>Characterization of isolates of Eisenbergiella tayi derived from blood cultures, using whole genome sequencing.</title>
        <authorList>
            <person name="Burdz T."/>
            <person name="Wiebe D."/>
            <person name="Huynh C."/>
            <person name="Bernard K."/>
        </authorList>
    </citation>
    <scope>NUCLEOTIDE SEQUENCE [LARGE SCALE GENOMIC DNA]</scope>
    <source>
        <strain evidence="8 9">NML 110608</strain>
    </source>
</reference>
<feature type="domain" description="HAMP" evidence="7">
    <location>
        <begin position="347"/>
        <end position="399"/>
    </location>
</feature>
<dbReference type="Pfam" id="PF02518">
    <property type="entry name" value="HATPase_c"/>
    <property type="match status" value="1"/>
</dbReference>
<feature type="transmembrane region" description="Helical" evidence="6">
    <location>
        <begin position="30"/>
        <end position="54"/>
    </location>
</feature>
<dbReference type="InterPro" id="IPR050640">
    <property type="entry name" value="Bact_2-comp_sensor_kinase"/>
</dbReference>
<keyword evidence="4 8" id="KW-0418">Kinase</keyword>
<evidence type="ECO:0000313" key="8">
    <source>
        <dbReference type="EMBL" id="ODM04573.1"/>
    </source>
</evidence>
<comment type="subcellular location">
    <subcellularLocation>
        <location evidence="1">Membrane</location>
    </subcellularLocation>
</comment>
<organism evidence="8 9">
    <name type="scientific">Eisenbergiella tayi</name>
    <dbReference type="NCBI Taxonomy" id="1432052"/>
    <lineage>
        <taxon>Bacteria</taxon>
        <taxon>Bacillati</taxon>
        <taxon>Bacillota</taxon>
        <taxon>Clostridia</taxon>
        <taxon>Lachnospirales</taxon>
        <taxon>Lachnospiraceae</taxon>
        <taxon>Eisenbergiella</taxon>
    </lineage>
</organism>
<feature type="transmembrane region" description="Helical" evidence="6">
    <location>
        <begin position="327"/>
        <end position="345"/>
    </location>
</feature>
<dbReference type="EC" id="2.7.13.3" evidence="8"/>
<dbReference type="InterPro" id="IPR036890">
    <property type="entry name" value="HATPase_C_sf"/>
</dbReference>
<feature type="coiled-coil region" evidence="5">
    <location>
        <begin position="387"/>
        <end position="421"/>
    </location>
</feature>
<accession>A0A1E3A736</accession>
<dbReference type="PATRIC" id="fig|1432052.4.peg.5988"/>
<keyword evidence="6" id="KW-1133">Transmembrane helix</keyword>
<dbReference type="SMART" id="SM00387">
    <property type="entry name" value="HATPase_c"/>
    <property type="match status" value="1"/>
</dbReference>
<evidence type="ECO:0000313" key="9">
    <source>
        <dbReference type="Proteomes" id="UP000094067"/>
    </source>
</evidence>
<dbReference type="GO" id="GO:0000155">
    <property type="term" value="F:phosphorelay sensor kinase activity"/>
    <property type="evidence" value="ECO:0007669"/>
    <property type="project" value="InterPro"/>
</dbReference>
<comment type="caution">
    <text evidence="8">The sequence shown here is derived from an EMBL/GenBank/DDBJ whole genome shotgun (WGS) entry which is preliminary data.</text>
</comment>
<dbReference type="CDD" id="cd06225">
    <property type="entry name" value="HAMP"/>
    <property type="match status" value="1"/>
</dbReference>
<dbReference type="PANTHER" id="PTHR34220">
    <property type="entry name" value="SENSOR HISTIDINE KINASE YPDA"/>
    <property type="match status" value="1"/>
</dbReference>
<protein>
    <submittedName>
        <fullName evidence="8">Sensor histidine kinase YehU</fullName>
        <ecNumber evidence="8">2.7.13.3</ecNumber>
    </submittedName>
</protein>
<keyword evidence="5" id="KW-0175">Coiled coil</keyword>
<dbReference type="Gene3D" id="3.30.450.20">
    <property type="entry name" value="PAS domain"/>
    <property type="match status" value="2"/>
</dbReference>
<dbReference type="GO" id="GO:0016020">
    <property type="term" value="C:membrane"/>
    <property type="evidence" value="ECO:0007669"/>
    <property type="project" value="UniProtKB-SubCell"/>
</dbReference>
<evidence type="ECO:0000256" key="6">
    <source>
        <dbReference type="SAM" id="Phobius"/>
    </source>
</evidence>
<dbReference type="SMART" id="SM00304">
    <property type="entry name" value="HAMP"/>
    <property type="match status" value="1"/>
</dbReference>
<gene>
    <name evidence="8" type="primary">yehU_27</name>
    <name evidence="8" type="ORF">BEI61_05381</name>
</gene>
<dbReference type="InterPro" id="IPR010559">
    <property type="entry name" value="Sig_transdc_His_kin_internal"/>
</dbReference>
<dbReference type="Proteomes" id="UP000094067">
    <property type="component" value="Unassembled WGS sequence"/>
</dbReference>
<dbReference type="PROSITE" id="PS50885">
    <property type="entry name" value="HAMP"/>
    <property type="match status" value="1"/>
</dbReference>
<dbReference type="InterPro" id="IPR003594">
    <property type="entry name" value="HATPase_dom"/>
</dbReference>
<dbReference type="Gene3D" id="6.10.340.10">
    <property type="match status" value="1"/>
</dbReference>
<dbReference type="AlphaFoldDB" id="A0A1E3A736"/>
<dbReference type="SUPFAM" id="SSF158472">
    <property type="entry name" value="HAMP domain-like"/>
    <property type="match status" value="1"/>
</dbReference>
<dbReference type="InterPro" id="IPR003660">
    <property type="entry name" value="HAMP_dom"/>
</dbReference>
<dbReference type="Pfam" id="PF00672">
    <property type="entry name" value="HAMP"/>
    <property type="match status" value="1"/>
</dbReference>
<evidence type="ECO:0000256" key="1">
    <source>
        <dbReference type="ARBA" id="ARBA00004370"/>
    </source>
</evidence>
<evidence type="ECO:0000256" key="4">
    <source>
        <dbReference type="ARBA" id="ARBA00022777"/>
    </source>
</evidence>
<evidence type="ECO:0000256" key="5">
    <source>
        <dbReference type="SAM" id="Coils"/>
    </source>
</evidence>
<proteinExistence type="predicted"/>
<evidence type="ECO:0000256" key="2">
    <source>
        <dbReference type="ARBA" id="ARBA00022553"/>
    </source>
</evidence>
<keyword evidence="6" id="KW-0812">Transmembrane</keyword>
<dbReference type="EMBL" id="MCGH01000003">
    <property type="protein sequence ID" value="ODM04573.1"/>
    <property type="molecule type" value="Genomic_DNA"/>
</dbReference>
<keyword evidence="6" id="KW-0472">Membrane</keyword>
<dbReference type="PANTHER" id="PTHR34220:SF7">
    <property type="entry name" value="SENSOR HISTIDINE KINASE YPDA"/>
    <property type="match status" value="1"/>
</dbReference>
<dbReference type="SUPFAM" id="SSF55874">
    <property type="entry name" value="ATPase domain of HSP90 chaperone/DNA topoisomerase II/histidine kinase"/>
    <property type="match status" value="1"/>
</dbReference>